<dbReference type="EMBL" id="JBBUKT010000018">
    <property type="protein sequence ID" value="MEK7954285.1"/>
    <property type="molecule type" value="Genomic_DNA"/>
</dbReference>
<feature type="compositionally biased region" description="Basic and acidic residues" evidence="1">
    <location>
        <begin position="1"/>
        <end position="15"/>
    </location>
</feature>
<dbReference type="InterPro" id="IPR011979">
    <property type="entry name" value="Antitox_Xre"/>
</dbReference>
<comment type="caution">
    <text evidence="4">The sequence shown here is derived from an EMBL/GenBank/DDBJ whole genome shotgun (WGS) entry which is preliminary data.</text>
</comment>
<accession>A0ABU9B5Z0</accession>
<dbReference type="Pfam" id="PF09722">
    <property type="entry name" value="Xre_MbcA_ParS_C"/>
    <property type="match status" value="1"/>
</dbReference>
<proteinExistence type="predicted"/>
<feature type="region of interest" description="Disordered" evidence="1">
    <location>
        <begin position="1"/>
        <end position="26"/>
    </location>
</feature>
<feature type="domain" description="Antitoxin Xre/MbcA/ParS-like toxin-binding" evidence="2">
    <location>
        <begin position="111"/>
        <end position="159"/>
    </location>
</feature>
<dbReference type="NCBIfam" id="TIGR02293">
    <property type="entry name" value="TAS_TIGR02293"/>
    <property type="match status" value="1"/>
</dbReference>
<evidence type="ECO:0000313" key="4">
    <source>
        <dbReference type="EMBL" id="MEK7954285.1"/>
    </source>
</evidence>
<evidence type="ECO:0000259" key="2">
    <source>
        <dbReference type="Pfam" id="PF09722"/>
    </source>
</evidence>
<feature type="domain" description="Antitoxin Xre-like helix-turn-helix" evidence="3">
    <location>
        <begin position="46"/>
        <end position="105"/>
    </location>
</feature>
<dbReference type="Pfam" id="PF20432">
    <property type="entry name" value="Xre-like-HTH"/>
    <property type="match status" value="1"/>
</dbReference>
<dbReference type="Proteomes" id="UP001371305">
    <property type="component" value="Unassembled WGS sequence"/>
</dbReference>
<reference evidence="4 5" key="1">
    <citation type="submission" date="2024-04" db="EMBL/GenBank/DDBJ databases">
        <title>Luteolibacter sp. isolated from soil.</title>
        <authorList>
            <person name="An J."/>
        </authorList>
    </citation>
    <scope>NUCLEOTIDE SEQUENCE [LARGE SCALE GENOMIC DNA]</scope>
    <source>
        <strain evidence="4 5">Y139</strain>
    </source>
</reference>
<keyword evidence="5" id="KW-1185">Reference proteome</keyword>
<dbReference type="RefSeq" id="WP_341408053.1">
    <property type="nucleotide sequence ID" value="NZ_JBBUKT010000018.1"/>
</dbReference>
<evidence type="ECO:0000313" key="5">
    <source>
        <dbReference type="Proteomes" id="UP001371305"/>
    </source>
</evidence>
<dbReference type="InterPro" id="IPR024467">
    <property type="entry name" value="Xre/MbcA/ParS-like_toxin-bd"/>
</dbReference>
<dbReference type="InterPro" id="IPR046847">
    <property type="entry name" value="Xre-like_HTH"/>
</dbReference>
<name>A0ABU9B5Z0_9BACT</name>
<gene>
    <name evidence="4" type="ORF">WKV53_27455</name>
</gene>
<evidence type="ECO:0000256" key="1">
    <source>
        <dbReference type="SAM" id="MobiDB-lite"/>
    </source>
</evidence>
<protein>
    <submittedName>
        <fullName evidence="4">Antitoxin Xre/MbcA/ParS toxin-binding domain-containing protein</fullName>
    </submittedName>
</protein>
<evidence type="ECO:0000259" key="3">
    <source>
        <dbReference type="Pfam" id="PF20432"/>
    </source>
</evidence>
<organism evidence="4 5">
    <name type="scientific">Luteolibacter soli</name>
    <dbReference type="NCBI Taxonomy" id="3135280"/>
    <lineage>
        <taxon>Bacteria</taxon>
        <taxon>Pseudomonadati</taxon>
        <taxon>Verrucomicrobiota</taxon>
        <taxon>Verrucomicrobiia</taxon>
        <taxon>Verrucomicrobiales</taxon>
        <taxon>Verrucomicrobiaceae</taxon>
        <taxon>Luteolibacter</taxon>
    </lineage>
</organism>
<sequence>MKRKASGRDELRKSSDGALPPVPLAPDIEDRFKGSALHEPEAAYMIEKVRDGLPMSEFHALRDMLGLSEERLAGLLGLSRATLHRRKVGGTLDRAASDRLVRYARLLGRAEVALGGVESARSWLAAPALAFHGECPLDFADTEVGAREVEALLGRIEHGVFS</sequence>